<dbReference type="AlphaFoldDB" id="A0AAV3S0F0"/>
<dbReference type="Proteomes" id="UP001454036">
    <property type="component" value="Unassembled WGS sequence"/>
</dbReference>
<organism evidence="2 3">
    <name type="scientific">Lithospermum erythrorhizon</name>
    <name type="common">Purple gromwell</name>
    <name type="synonym">Lithospermum officinale var. erythrorhizon</name>
    <dbReference type="NCBI Taxonomy" id="34254"/>
    <lineage>
        <taxon>Eukaryota</taxon>
        <taxon>Viridiplantae</taxon>
        <taxon>Streptophyta</taxon>
        <taxon>Embryophyta</taxon>
        <taxon>Tracheophyta</taxon>
        <taxon>Spermatophyta</taxon>
        <taxon>Magnoliopsida</taxon>
        <taxon>eudicotyledons</taxon>
        <taxon>Gunneridae</taxon>
        <taxon>Pentapetalae</taxon>
        <taxon>asterids</taxon>
        <taxon>lamiids</taxon>
        <taxon>Boraginales</taxon>
        <taxon>Boraginaceae</taxon>
        <taxon>Boraginoideae</taxon>
        <taxon>Lithospermeae</taxon>
        <taxon>Lithospermum</taxon>
    </lineage>
</organism>
<reference evidence="2 3" key="1">
    <citation type="submission" date="2024-01" db="EMBL/GenBank/DDBJ databases">
        <title>The complete chloroplast genome sequence of Lithospermum erythrorhizon: insights into the phylogenetic relationship among Boraginaceae species and the maternal lineages of purple gromwells.</title>
        <authorList>
            <person name="Okada T."/>
            <person name="Watanabe K."/>
        </authorList>
    </citation>
    <scope>NUCLEOTIDE SEQUENCE [LARGE SCALE GENOMIC DNA]</scope>
</reference>
<dbReference type="Pfam" id="PF14111">
    <property type="entry name" value="DUF4283"/>
    <property type="match status" value="1"/>
</dbReference>
<evidence type="ECO:0000259" key="1">
    <source>
        <dbReference type="Pfam" id="PF14111"/>
    </source>
</evidence>
<proteinExistence type="predicted"/>
<feature type="domain" description="DUF4283" evidence="1">
    <location>
        <begin position="136"/>
        <end position="216"/>
    </location>
</feature>
<gene>
    <name evidence="2" type="ORF">LIER_34240</name>
</gene>
<comment type="caution">
    <text evidence="2">The sequence shown here is derived from an EMBL/GenBank/DDBJ whole genome shotgun (WGS) entry which is preliminary data.</text>
</comment>
<dbReference type="InterPro" id="IPR025558">
    <property type="entry name" value="DUF4283"/>
</dbReference>
<name>A0AAV3S0F0_LITER</name>
<dbReference type="InterPro" id="IPR040256">
    <property type="entry name" value="At4g02000-like"/>
</dbReference>
<sequence>MADGELIPPPPHHEAGVLPPLHSSISFSKPLSAFVQGNRLNTCSPSTDISKVQELEEGEISPLLASAVPSVSFKPIKPFSYSNIVKGHKNTLHVSEVSSVDPTSLCQDSLSLKPLSIFQGKPCVRFTSSEKRSLISNHKFVLVGKFSHGRPPFSTIKVFFAALKLQGRYNLSIFDNKHLFIELELKIDYVRVWLKLTWSIAGFAMRIFKWGSDFTLVKETAIAPVWIHIEGVPLYLFDKLSLLSIANTIGQPLSVHPLNVNRVKLNSALI</sequence>
<evidence type="ECO:0000313" key="3">
    <source>
        <dbReference type="Proteomes" id="UP001454036"/>
    </source>
</evidence>
<keyword evidence="3" id="KW-1185">Reference proteome</keyword>
<dbReference type="PANTHER" id="PTHR31286">
    <property type="entry name" value="GLYCINE-RICH CELL WALL STRUCTURAL PROTEIN 1.8-LIKE"/>
    <property type="match status" value="1"/>
</dbReference>
<protein>
    <recommendedName>
        <fullName evidence="1">DUF4283 domain-containing protein</fullName>
    </recommendedName>
</protein>
<dbReference type="PANTHER" id="PTHR31286:SF179">
    <property type="entry name" value="RNASE H TYPE-1 DOMAIN-CONTAINING PROTEIN"/>
    <property type="match status" value="1"/>
</dbReference>
<accession>A0AAV3S0F0</accession>
<dbReference type="EMBL" id="BAABME010014197">
    <property type="protein sequence ID" value="GAA0186952.1"/>
    <property type="molecule type" value="Genomic_DNA"/>
</dbReference>
<evidence type="ECO:0000313" key="2">
    <source>
        <dbReference type="EMBL" id="GAA0186952.1"/>
    </source>
</evidence>